<feature type="chain" id="PRO_5041414830" evidence="2">
    <location>
        <begin position="23"/>
        <end position="131"/>
    </location>
</feature>
<sequence>MIFLRPTSMMSFAVLGIISTRALPVLDDTSPSTISPQTLPASQVQEEDCLICRRTGQDDPASWGSPPIWSTYSPQPGDKPLIQSNPNPYITRPPPVTPGTPPKSWAFFICLRDIPRIPRAAWGSPGIQKIL</sequence>
<reference evidence="3" key="1">
    <citation type="submission" date="2022-08" db="EMBL/GenBank/DDBJ databases">
        <authorList>
            <consortium name="DOE Joint Genome Institute"/>
            <person name="Min B."/>
            <person name="Riley R."/>
            <person name="Sierra-Patev S."/>
            <person name="Naranjo-Ortiz M."/>
            <person name="Looney B."/>
            <person name="Konkel Z."/>
            <person name="Slot J.C."/>
            <person name="Sakamoto Y."/>
            <person name="Steenwyk J.L."/>
            <person name="Rokas A."/>
            <person name="Carro J."/>
            <person name="Camarero S."/>
            <person name="Ferreira P."/>
            <person name="Molpeceres G."/>
            <person name="Ruiz-Duenas F.J."/>
            <person name="Serrano A."/>
            <person name="Henrissat B."/>
            <person name="Drula E."/>
            <person name="Hughes K.W."/>
            <person name="Mata J.L."/>
            <person name="Ishikawa N.K."/>
            <person name="Vargas-Isla R."/>
            <person name="Ushijima S."/>
            <person name="Smith C.A."/>
            <person name="Ahrendt S."/>
            <person name="Andreopoulos W."/>
            <person name="He G."/>
            <person name="Labutti K."/>
            <person name="Lipzen A."/>
            <person name="Ng V."/>
            <person name="Sandor L."/>
            <person name="Barry K."/>
            <person name="Martinez A.T."/>
            <person name="Xiao Y."/>
            <person name="Gibbons J.G."/>
            <person name="Terashima K."/>
            <person name="Hibbett D.S."/>
            <person name="Grigoriev I.V."/>
        </authorList>
    </citation>
    <scope>NUCLEOTIDE SEQUENCE</scope>
    <source>
        <strain evidence="3">TFB9207</strain>
    </source>
</reference>
<dbReference type="Proteomes" id="UP001163846">
    <property type="component" value="Unassembled WGS sequence"/>
</dbReference>
<organism evidence="3 4">
    <name type="scientific">Lentinula raphanica</name>
    <dbReference type="NCBI Taxonomy" id="153919"/>
    <lineage>
        <taxon>Eukaryota</taxon>
        <taxon>Fungi</taxon>
        <taxon>Dikarya</taxon>
        <taxon>Basidiomycota</taxon>
        <taxon>Agaricomycotina</taxon>
        <taxon>Agaricomycetes</taxon>
        <taxon>Agaricomycetidae</taxon>
        <taxon>Agaricales</taxon>
        <taxon>Marasmiineae</taxon>
        <taxon>Omphalotaceae</taxon>
        <taxon>Lentinula</taxon>
    </lineage>
</organism>
<accession>A0AA38ULM2</accession>
<feature type="region of interest" description="Disordered" evidence="1">
    <location>
        <begin position="55"/>
        <end position="98"/>
    </location>
</feature>
<evidence type="ECO:0000313" key="3">
    <source>
        <dbReference type="EMBL" id="KAJ3845221.1"/>
    </source>
</evidence>
<evidence type="ECO:0000313" key="4">
    <source>
        <dbReference type="Proteomes" id="UP001163846"/>
    </source>
</evidence>
<evidence type="ECO:0000256" key="2">
    <source>
        <dbReference type="SAM" id="SignalP"/>
    </source>
</evidence>
<keyword evidence="4" id="KW-1185">Reference proteome</keyword>
<dbReference type="EMBL" id="MU805940">
    <property type="protein sequence ID" value="KAJ3845221.1"/>
    <property type="molecule type" value="Genomic_DNA"/>
</dbReference>
<proteinExistence type="predicted"/>
<protein>
    <submittedName>
        <fullName evidence="3">Uncharacterized protein</fullName>
    </submittedName>
</protein>
<dbReference type="AlphaFoldDB" id="A0AA38ULM2"/>
<comment type="caution">
    <text evidence="3">The sequence shown here is derived from an EMBL/GenBank/DDBJ whole genome shotgun (WGS) entry which is preliminary data.</text>
</comment>
<feature type="signal peptide" evidence="2">
    <location>
        <begin position="1"/>
        <end position="22"/>
    </location>
</feature>
<keyword evidence="2" id="KW-0732">Signal</keyword>
<evidence type="ECO:0000256" key="1">
    <source>
        <dbReference type="SAM" id="MobiDB-lite"/>
    </source>
</evidence>
<name>A0AA38ULM2_9AGAR</name>
<gene>
    <name evidence="3" type="ORF">F5878DRAFT_636798</name>
</gene>